<feature type="compositionally biased region" description="Basic and acidic residues" evidence="2">
    <location>
        <begin position="171"/>
        <end position="184"/>
    </location>
</feature>
<feature type="domain" description="CRIM" evidence="3">
    <location>
        <begin position="225"/>
        <end position="323"/>
    </location>
</feature>
<dbReference type="GO" id="GO:0038203">
    <property type="term" value="P:TORC2 signaling"/>
    <property type="evidence" value="ECO:0007669"/>
    <property type="project" value="TreeGrafter"/>
</dbReference>
<reference evidence="5" key="2">
    <citation type="submission" date="2011-02" db="EMBL/GenBank/DDBJ databases">
        <authorList>
            <person name="MacLean D."/>
        </authorList>
    </citation>
    <scope>NUCLEOTIDE SEQUENCE</scope>
</reference>
<dbReference type="GO" id="GO:0005737">
    <property type="term" value="C:cytoplasm"/>
    <property type="evidence" value="ECO:0007669"/>
    <property type="project" value="TreeGrafter"/>
</dbReference>
<dbReference type="InterPro" id="IPR011993">
    <property type="entry name" value="PH-like_dom_sf"/>
</dbReference>
<dbReference type="PANTHER" id="PTHR13335">
    <property type="entry name" value="TARGET OF RAPAMYCIN COMPLEX 2 SUBUNIT MAPKAP1"/>
    <property type="match status" value="1"/>
</dbReference>
<feature type="compositionally biased region" description="Polar residues" evidence="2">
    <location>
        <begin position="133"/>
        <end position="144"/>
    </location>
</feature>
<dbReference type="GO" id="GO:0005886">
    <property type="term" value="C:plasma membrane"/>
    <property type="evidence" value="ECO:0007669"/>
    <property type="project" value="TreeGrafter"/>
</dbReference>
<dbReference type="AlphaFoldDB" id="F0W0W8"/>
<reference evidence="5" key="1">
    <citation type="journal article" date="2011" name="PLoS Biol.">
        <title>Gene gain and loss during evolution of obligate parasitism in the white rust pathogen of Arabidopsis thaliana.</title>
        <authorList>
            <person name="Kemen E."/>
            <person name="Gardiner A."/>
            <person name="Schultz-Larsen T."/>
            <person name="Kemen A.C."/>
            <person name="Balmuth A.L."/>
            <person name="Robert-Seilaniantz A."/>
            <person name="Bailey K."/>
            <person name="Holub E."/>
            <person name="Studholme D.J."/>
            <person name="Maclean D."/>
            <person name="Jones J.D."/>
        </authorList>
    </citation>
    <scope>NUCLEOTIDE SEQUENCE</scope>
</reference>
<gene>
    <name evidence="5" type="primary">AlNc14C5G748</name>
    <name evidence="5" type="ORF">ALNC14_008350</name>
</gene>
<evidence type="ECO:0000259" key="4">
    <source>
        <dbReference type="Pfam" id="PF16979"/>
    </source>
</evidence>
<accession>F0W0W8</accession>
<dbReference type="PANTHER" id="PTHR13335:SF1">
    <property type="entry name" value="TARGET OF RAPAMYCIN COMPLEX 2 SUBUNIT MAPKAP1"/>
    <property type="match status" value="1"/>
</dbReference>
<dbReference type="Gene3D" id="2.30.29.30">
    <property type="entry name" value="Pleckstrin-homology domain (PH domain)/Phosphotyrosine-binding domain (PTB)"/>
    <property type="match status" value="1"/>
</dbReference>
<organism evidence="5">
    <name type="scientific">Albugo laibachii Nc14</name>
    <dbReference type="NCBI Taxonomy" id="890382"/>
    <lineage>
        <taxon>Eukaryota</taxon>
        <taxon>Sar</taxon>
        <taxon>Stramenopiles</taxon>
        <taxon>Oomycota</taxon>
        <taxon>Peronosporomycetes</taxon>
        <taxon>Albuginales</taxon>
        <taxon>Albuginaceae</taxon>
        <taxon>Albugo</taxon>
    </lineage>
</organism>
<evidence type="ECO:0000256" key="1">
    <source>
        <dbReference type="ARBA" id="ARBA00009407"/>
    </source>
</evidence>
<protein>
    <submittedName>
        <fullName evidence="5">Uncharacterized protein AlNc14C5G748</fullName>
    </submittedName>
</protein>
<name>F0W0W8_9STRA</name>
<dbReference type="InterPro" id="IPR008828">
    <property type="entry name" value="Sin1/Avo1"/>
</dbReference>
<dbReference type="Pfam" id="PF16978">
    <property type="entry name" value="CRIM"/>
    <property type="match status" value="1"/>
</dbReference>
<dbReference type="InterPro" id="IPR031313">
    <property type="entry name" value="Sin1_PH_dom"/>
</dbReference>
<dbReference type="Pfam" id="PF16979">
    <property type="entry name" value="SIN1_PH"/>
    <property type="match status" value="1"/>
</dbReference>
<dbReference type="HOGENOM" id="CLU_018802_0_0_1"/>
<proteinExistence type="inferred from homology"/>
<comment type="similarity">
    <text evidence="1">Belongs to the SIN1 family.</text>
</comment>
<evidence type="ECO:0000259" key="3">
    <source>
        <dbReference type="Pfam" id="PF16978"/>
    </source>
</evidence>
<dbReference type="GO" id="GO:0005546">
    <property type="term" value="F:phosphatidylinositol-4,5-bisphosphate binding"/>
    <property type="evidence" value="ECO:0007669"/>
    <property type="project" value="TreeGrafter"/>
</dbReference>
<feature type="region of interest" description="Disordered" evidence="2">
    <location>
        <begin position="112"/>
        <end position="187"/>
    </location>
</feature>
<dbReference type="GO" id="GO:0031932">
    <property type="term" value="C:TORC2 complex"/>
    <property type="evidence" value="ECO:0007669"/>
    <property type="project" value="InterPro"/>
</dbReference>
<dbReference type="EMBL" id="FR824050">
    <property type="protein sequence ID" value="CCA14692.1"/>
    <property type="molecule type" value="Genomic_DNA"/>
</dbReference>
<dbReference type="InterPro" id="IPR031567">
    <property type="entry name" value="CRIM_dom"/>
</dbReference>
<evidence type="ECO:0000313" key="5">
    <source>
        <dbReference type="EMBL" id="CCA14692.1"/>
    </source>
</evidence>
<evidence type="ECO:0000256" key="2">
    <source>
        <dbReference type="SAM" id="MobiDB-lite"/>
    </source>
</evidence>
<feature type="domain" description="SIN1-type PH" evidence="4">
    <location>
        <begin position="488"/>
        <end position="587"/>
    </location>
</feature>
<sequence length="590" mass="66677">MRLHILQATRQYSSSDSEGQHLLLHSAMQFTELSELNRAIKMLRISTCNSPTFHDRQDSEVDRIYNSSPKMEITMRDSWMDRVALKNVSSQSQGNKKYGKSDSMASSLKAEASISASSKKTVAPNVVKKYTESKPQVPSSRTANTSGTKSGKKSKDSKKPEQNSTKGVRGSRSDKINNGKKESDPAEDAFEFCKEEVKPISHYETSLLDKMLRGGAPVHGRTAAMMGNEGAMLHLIIYLPTRTEMKIDLRDNSTVEESIQEILRAHEIDARKPPLYYGHIECYELRLHDADGLPDEDFPALDRSRKIKNFGDAGGHEYCLCERPDACPPVIDSSGDFNKSAIAYTKQDSGASSGGTTPIIPEKLFLKIYLPKSDDYTVVAVDNDTVGQDLLPTLNKKHRLQLFQDQYVLKISEADRERLDLPTDEIDLHTKLRPLNLHEVILAIKQYADAPQVPVSVTNAVDDTTNIDGRSRPPPETFMFNDLTAGVYKEWHVIKKNKYGKKQQRMLGIDINKIYNRKVGERVIKSRTTTKIAERPITSVEWIRFMQDPSDFQIYFKDHLEEIITDYTADSPYECAEIVAKLKYILSRKK</sequence>